<feature type="region of interest" description="Disordered" evidence="1">
    <location>
        <begin position="161"/>
        <end position="180"/>
    </location>
</feature>
<organism evidence="2 3">
    <name type="scientific">Tanacetum coccineum</name>
    <dbReference type="NCBI Taxonomy" id="301880"/>
    <lineage>
        <taxon>Eukaryota</taxon>
        <taxon>Viridiplantae</taxon>
        <taxon>Streptophyta</taxon>
        <taxon>Embryophyta</taxon>
        <taxon>Tracheophyta</taxon>
        <taxon>Spermatophyta</taxon>
        <taxon>Magnoliopsida</taxon>
        <taxon>eudicotyledons</taxon>
        <taxon>Gunneridae</taxon>
        <taxon>Pentapetalae</taxon>
        <taxon>asterids</taxon>
        <taxon>campanulids</taxon>
        <taxon>Asterales</taxon>
        <taxon>Asteraceae</taxon>
        <taxon>Asteroideae</taxon>
        <taxon>Anthemideae</taxon>
        <taxon>Anthemidinae</taxon>
        <taxon>Tanacetum</taxon>
    </lineage>
</organism>
<reference evidence="2" key="2">
    <citation type="submission" date="2022-01" db="EMBL/GenBank/DDBJ databases">
        <authorList>
            <person name="Yamashiro T."/>
            <person name="Shiraishi A."/>
            <person name="Satake H."/>
            <person name="Nakayama K."/>
        </authorList>
    </citation>
    <scope>NUCLEOTIDE SEQUENCE</scope>
</reference>
<dbReference type="EMBL" id="BQNB010018337">
    <property type="protein sequence ID" value="GJT73284.1"/>
    <property type="molecule type" value="Genomic_DNA"/>
</dbReference>
<feature type="compositionally biased region" description="Polar residues" evidence="1">
    <location>
        <begin position="166"/>
        <end position="176"/>
    </location>
</feature>
<gene>
    <name evidence="2" type="ORF">Tco_1032570</name>
</gene>
<comment type="caution">
    <text evidence="2">The sequence shown here is derived from an EMBL/GenBank/DDBJ whole genome shotgun (WGS) entry which is preliminary data.</text>
</comment>
<evidence type="ECO:0000313" key="3">
    <source>
        <dbReference type="Proteomes" id="UP001151760"/>
    </source>
</evidence>
<sequence>MKNGGLNCEKLMMKVKLEESNARFDKWKDSSKNLDKLINSSMSSRSKFGLGFGDTFGSDEVFDLSAPSIFDSSPKDGAEKPLYDRFVKAVGMNVVPPLITGTFMPPSNTYDLDDIQVTYGSKTNDHFETNSVSNDFVSCDNSDKSSDLKTTGFASCISSVKSSSSKTNEPLASAPSSVDFMTVSETADQQPSSTNDDSSFSFKENIKPPRNLSAFVTAGSRNRLTSVLADRRVTIDNTLFIKKNSRDIILVQVYGEDIYLGLTTRPWCDEFENLDGIFISQDKYVQDMLKKFDMESVRPATTPFEASKAKSKDEPDNAVKCYTLYRSVKGFLHVFDSSRLEMAVCRPTKTMSWYPRDSLPLCWKHIVTRLRLGSHVIKEKPQLDEHNKVGFLEKPKGSDNYHEVLDFLRSSHIRYAISHDPLIYDSLVKQFWSTASLETFKEGPPAIIATIDSTPYTITESLVRSQLQLDDKGGVEDLSIADIYLEMDNMGYPFEGKLTFHKNKFSPQ</sequence>
<accession>A0ABQ5GCG0</accession>
<protein>
    <submittedName>
        <fullName evidence="2">Uncharacterized protein</fullName>
    </submittedName>
</protein>
<keyword evidence="3" id="KW-1185">Reference proteome</keyword>
<name>A0ABQ5GCG0_9ASTR</name>
<evidence type="ECO:0000313" key="2">
    <source>
        <dbReference type="EMBL" id="GJT73284.1"/>
    </source>
</evidence>
<dbReference type="Proteomes" id="UP001151760">
    <property type="component" value="Unassembled WGS sequence"/>
</dbReference>
<proteinExistence type="predicted"/>
<evidence type="ECO:0000256" key="1">
    <source>
        <dbReference type="SAM" id="MobiDB-lite"/>
    </source>
</evidence>
<reference evidence="2" key="1">
    <citation type="journal article" date="2022" name="Int. J. Mol. Sci.">
        <title>Draft Genome of Tanacetum Coccineum: Genomic Comparison of Closely Related Tanacetum-Family Plants.</title>
        <authorList>
            <person name="Yamashiro T."/>
            <person name="Shiraishi A."/>
            <person name="Nakayama K."/>
            <person name="Satake H."/>
        </authorList>
    </citation>
    <scope>NUCLEOTIDE SEQUENCE</scope>
</reference>